<evidence type="ECO:0000313" key="4">
    <source>
        <dbReference type="Proteomes" id="UP001341840"/>
    </source>
</evidence>
<feature type="region of interest" description="Disordered" evidence="2">
    <location>
        <begin position="450"/>
        <end position="469"/>
    </location>
</feature>
<dbReference type="Proteomes" id="UP001341840">
    <property type="component" value="Unassembled WGS sequence"/>
</dbReference>
<dbReference type="EMBL" id="JASCZI010091930">
    <property type="protein sequence ID" value="MED6151516.1"/>
    <property type="molecule type" value="Genomic_DNA"/>
</dbReference>
<feature type="compositionally biased region" description="Low complexity" evidence="2">
    <location>
        <begin position="459"/>
        <end position="469"/>
    </location>
</feature>
<comment type="caution">
    <text evidence="3">The sequence shown here is derived from an EMBL/GenBank/DDBJ whole genome shotgun (WGS) entry which is preliminary data.</text>
</comment>
<feature type="coiled-coil region" evidence="1">
    <location>
        <begin position="592"/>
        <end position="633"/>
    </location>
</feature>
<proteinExistence type="predicted"/>
<feature type="region of interest" description="Disordered" evidence="2">
    <location>
        <begin position="479"/>
        <end position="507"/>
    </location>
</feature>
<evidence type="ECO:0008006" key="5">
    <source>
        <dbReference type="Google" id="ProtNLM"/>
    </source>
</evidence>
<gene>
    <name evidence="3" type="ORF">PIB30_083234</name>
</gene>
<evidence type="ECO:0000313" key="3">
    <source>
        <dbReference type="EMBL" id="MED6151516.1"/>
    </source>
</evidence>
<reference evidence="3 4" key="1">
    <citation type="journal article" date="2023" name="Plants (Basel)">
        <title>Bridging the Gap: Combining Genomics and Transcriptomics Approaches to Understand Stylosanthes scabra, an Orphan Legume from the Brazilian Caatinga.</title>
        <authorList>
            <person name="Ferreira-Neto J.R.C."/>
            <person name="da Silva M.D."/>
            <person name="Binneck E."/>
            <person name="de Melo N.F."/>
            <person name="da Silva R.H."/>
            <person name="de Melo A.L.T.M."/>
            <person name="Pandolfi V."/>
            <person name="Bustamante F.O."/>
            <person name="Brasileiro-Vidal A.C."/>
            <person name="Benko-Iseppon A.M."/>
        </authorList>
    </citation>
    <scope>NUCLEOTIDE SEQUENCE [LARGE SCALE GENOMIC DNA]</scope>
    <source>
        <tissue evidence="3">Leaves</tissue>
    </source>
</reference>
<sequence length="730" mass="81919">MYLRGVWDYRRCQDGRLEKTYLREEWILSLYTRNDLCYFGGKSVRNWRKYDSILYRFIEIVWDKSGIWAVRAQYPEQFPRTQEGRRYRRSGLCELPSLPRVSCRRKADRFESLFQKFLKVGVLKLRGQSDLMVDVSVLEIMGERVGINLSVSVSAAVCISRWKMAENHPGDRDATAAAAVQIPHELPSIYRWVANDMLGAPSILDQRYLDELKATGVLFGGGGLEQRYRVEAARRGERVCYLNLDHPTVPHWLWVNEVMFTDFGVRVPFTDFQQRLLNRASMAPSQLHPNAWSSIRCFKLVTEFLQLPQEPEVFLCLFKFYSSSTSGRTKKGYMSVRPTKHRKIFTLYEDSFPISKVAGFDIAPVKYDGLNVDKRDTADILTFLFSKNNLSSKSLLNSPEESRKAIAKMAGNDVTLARLCRLVRPAPAKLLPSSSAVPASAARVVPVKSVGKTQADPDGGSSTNVGNVGVGDQYVEVSSSAGEEIPLPPPPSPKKRRSAVEGLSDPKRVRTLEGGSRDFCPLDRSFDAPRVIESHLLGPRAQEILWDCDPLESVCWAERAMIRAATIMKSMEPRLTIAEEAERLNAKFLGDAKALNLQKMVLEEEKADAVRAKLKAEEDLKALKAELVTSEKEKGAKIDRLRCQEEGFLAEVEKFRGLAAEEKVRADLAEASVADLHRQCEDLAEDAKGAVAATEGALKAQLVILLPNFDTDQISFFKDIVDGKVVDPAE</sequence>
<organism evidence="3 4">
    <name type="scientific">Stylosanthes scabra</name>
    <dbReference type="NCBI Taxonomy" id="79078"/>
    <lineage>
        <taxon>Eukaryota</taxon>
        <taxon>Viridiplantae</taxon>
        <taxon>Streptophyta</taxon>
        <taxon>Embryophyta</taxon>
        <taxon>Tracheophyta</taxon>
        <taxon>Spermatophyta</taxon>
        <taxon>Magnoliopsida</taxon>
        <taxon>eudicotyledons</taxon>
        <taxon>Gunneridae</taxon>
        <taxon>Pentapetalae</taxon>
        <taxon>rosids</taxon>
        <taxon>fabids</taxon>
        <taxon>Fabales</taxon>
        <taxon>Fabaceae</taxon>
        <taxon>Papilionoideae</taxon>
        <taxon>50 kb inversion clade</taxon>
        <taxon>dalbergioids sensu lato</taxon>
        <taxon>Dalbergieae</taxon>
        <taxon>Pterocarpus clade</taxon>
        <taxon>Stylosanthes</taxon>
    </lineage>
</organism>
<name>A0ABU6TRR4_9FABA</name>
<keyword evidence="4" id="KW-1185">Reference proteome</keyword>
<accession>A0ABU6TRR4</accession>
<evidence type="ECO:0000256" key="2">
    <source>
        <dbReference type="SAM" id="MobiDB-lite"/>
    </source>
</evidence>
<keyword evidence="1" id="KW-0175">Coiled coil</keyword>
<protein>
    <recommendedName>
        <fullName evidence="5">Transposase (Putative), gypsy type</fullName>
    </recommendedName>
</protein>
<evidence type="ECO:0000256" key="1">
    <source>
        <dbReference type="SAM" id="Coils"/>
    </source>
</evidence>